<dbReference type="InterPro" id="IPR016161">
    <property type="entry name" value="Ald_DH/histidinol_DH"/>
</dbReference>
<sequence>MAHYRRPERGIEVIHARPIGIAHDTREKFYNIINGGTVASAVTQHGINPANKEPNPPVPVASPTDLDNAVTAAQVAFEQWSRFPLEDRRKALFAYSDALSAEKDGFTGLLTKEQGKPLSQAAVEVEMAVAWIKGLASLEIPEVVLEDSSERRIIQRFTPIGVAAAIVPWNFPVLLGIGKVVSALITGNSIIVKPSPFTPYTALKLAELAIPFFPPGLFQALNGNDQLGPWLTRHPGIQKVSFTGSTLTGKRVAVACADSFKHFTLELGGNDPAIICKDVDLDALVPKLLTLGYGQIASLCFLNSSQVCMMIKRVYVHESIYEAFRDRLSAYVKTLLVGNGVQPDVFFGPVQNEMQYNKARELLSSISAEGLRPALGGIVEESAGYFIHPTIIDNPPDTARVVTEEAFAPILPLMKWQTEEEVIARANAGPTGLGGSVWSGDLDQAQRLASRLECGSVWINSHFAVAPHVPFGGRKESGYGVEWGVDGLKAYCNPQTVWIFKNA</sequence>
<organism evidence="8 9">
    <name type="scientific">Aspergillus leporis</name>
    <dbReference type="NCBI Taxonomy" id="41062"/>
    <lineage>
        <taxon>Eukaryota</taxon>
        <taxon>Fungi</taxon>
        <taxon>Dikarya</taxon>
        <taxon>Ascomycota</taxon>
        <taxon>Pezizomycotina</taxon>
        <taxon>Eurotiomycetes</taxon>
        <taxon>Eurotiomycetidae</taxon>
        <taxon>Eurotiales</taxon>
        <taxon>Aspergillaceae</taxon>
        <taxon>Aspergillus</taxon>
        <taxon>Aspergillus subgen. Circumdati</taxon>
    </lineage>
</organism>
<proteinExistence type="inferred from homology"/>
<dbReference type="InterPro" id="IPR029510">
    <property type="entry name" value="Ald_DH_CS_GLU"/>
</dbReference>
<evidence type="ECO:0000256" key="6">
    <source>
        <dbReference type="RuleBase" id="RU003345"/>
    </source>
</evidence>
<protein>
    <recommendedName>
        <fullName evidence="3">aldehyde dehydrogenase (NAD(+))</fullName>
        <ecNumber evidence="3">1.2.1.3</ecNumber>
    </recommendedName>
</protein>
<evidence type="ECO:0000256" key="1">
    <source>
        <dbReference type="ARBA" id="ARBA00009986"/>
    </source>
</evidence>
<dbReference type="CDD" id="cd07106">
    <property type="entry name" value="ALDH_AldA-AAD23400"/>
    <property type="match status" value="1"/>
</dbReference>
<dbReference type="PROSITE" id="PS00687">
    <property type="entry name" value="ALDEHYDE_DEHYDR_GLU"/>
    <property type="match status" value="1"/>
</dbReference>
<dbReference type="PANTHER" id="PTHR11699">
    <property type="entry name" value="ALDEHYDE DEHYDROGENASE-RELATED"/>
    <property type="match status" value="1"/>
</dbReference>
<dbReference type="InterPro" id="IPR016163">
    <property type="entry name" value="Ald_DH_C"/>
</dbReference>
<dbReference type="InterPro" id="IPR015590">
    <property type="entry name" value="Aldehyde_DH_dom"/>
</dbReference>
<dbReference type="EC" id="1.2.1.3" evidence="3"/>
<dbReference type="Proteomes" id="UP000326565">
    <property type="component" value="Unassembled WGS sequence"/>
</dbReference>
<accession>A0A5N5WV63</accession>
<dbReference type="EMBL" id="ML732285">
    <property type="protein sequence ID" value="KAB8071012.1"/>
    <property type="molecule type" value="Genomic_DNA"/>
</dbReference>
<evidence type="ECO:0000256" key="3">
    <source>
        <dbReference type="ARBA" id="ARBA00024226"/>
    </source>
</evidence>
<reference evidence="8 9" key="1">
    <citation type="submission" date="2019-04" db="EMBL/GenBank/DDBJ databases">
        <title>Friends and foes A comparative genomics study of 23 Aspergillus species from section Flavi.</title>
        <authorList>
            <consortium name="DOE Joint Genome Institute"/>
            <person name="Kjaerbolling I."/>
            <person name="Vesth T."/>
            <person name="Frisvad J.C."/>
            <person name="Nybo J.L."/>
            <person name="Theobald S."/>
            <person name="Kildgaard S."/>
            <person name="Isbrandt T."/>
            <person name="Kuo A."/>
            <person name="Sato A."/>
            <person name="Lyhne E.K."/>
            <person name="Kogle M.E."/>
            <person name="Wiebenga A."/>
            <person name="Kun R.S."/>
            <person name="Lubbers R.J."/>
            <person name="Makela M.R."/>
            <person name="Barry K."/>
            <person name="Chovatia M."/>
            <person name="Clum A."/>
            <person name="Daum C."/>
            <person name="Haridas S."/>
            <person name="He G."/>
            <person name="LaButti K."/>
            <person name="Lipzen A."/>
            <person name="Mondo S."/>
            <person name="Riley R."/>
            <person name="Salamov A."/>
            <person name="Simmons B.A."/>
            <person name="Magnuson J.K."/>
            <person name="Henrissat B."/>
            <person name="Mortensen U.H."/>
            <person name="Larsen T.O."/>
            <person name="Devries R.P."/>
            <person name="Grigoriev I.V."/>
            <person name="Machida M."/>
            <person name="Baker S.E."/>
            <person name="Andersen M.R."/>
        </authorList>
    </citation>
    <scope>NUCLEOTIDE SEQUENCE [LARGE SCALE GENOMIC DNA]</scope>
    <source>
        <strain evidence="8 9">CBS 151.66</strain>
    </source>
</reference>
<evidence type="ECO:0000256" key="4">
    <source>
        <dbReference type="ARBA" id="ARBA00049194"/>
    </source>
</evidence>
<keyword evidence="9" id="KW-1185">Reference proteome</keyword>
<dbReference type="InterPro" id="IPR016162">
    <property type="entry name" value="Ald_DH_N"/>
</dbReference>
<dbReference type="Pfam" id="PF00171">
    <property type="entry name" value="Aldedh"/>
    <property type="match status" value="1"/>
</dbReference>
<evidence type="ECO:0000259" key="7">
    <source>
        <dbReference type="Pfam" id="PF00171"/>
    </source>
</evidence>
<dbReference type="FunFam" id="3.40.605.10:FF:000007">
    <property type="entry name" value="NAD/NADP-dependent betaine aldehyde dehydrogenase"/>
    <property type="match status" value="1"/>
</dbReference>
<dbReference type="Gene3D" id="3.40.605.10">
    <property type="entry name" value="Aldehyde Dehydrogenase, Chain A, domain 1"/>
    <property type="match status" value="1"/>
</dbReference>
<dbReference type="FunFam" id="3.40.309.10:FF:000032">
    <property type="entry name" value="Probable aldehyde dehydrogenase"/>
    <property type="match status" value="1"/>
</dbReference>
<name>A0A5N5WV63_9EURO</name>
<feature type="active site" evidence="5">
    <location>
        <position position="266"/>
    </location>
</feature>
<dbReference type="OrthoDB" id="310895at2759"/>
<feature type="domain" description="Aldehyde dehydrogenase" evidence="7">
    <location>
        <begin position="45"/>
        <end position="497"/>
    </location>
</feature>
<dbReference type="GO" id="GO:0004029">
    <property type="term" value="F:aldehyde dehydrogenase (NAD+) activity"/>
    <property type="evidence" value="ECO:0007669"/>
    <property type="project" value="UniProtKB-EC"/>
</dbReference>
<comment type="catalytic activity">
    <reaction evidence="4">
        <text>an aldehyde + NAD(+) + H2O = a carboxylate + NADH + 2 H(+)</text>
        <dbReference type="Rhea" id="RHEA:16185"/>
        <dbReference type="ChEBI" id="CHEBI:15377"/>
        <dbReference type="ChEBI" id="CHEBI:15378"/>
        <dbReference type="ChEBI" id="CHEBI:17478"/>
        <dbReference type="ChEBI" id="CHEBI:29067"/>
        <dbReference type="ChEBI" id="CHEBI:57540"/>
        <dbReference type="ChEBI" id="CHEBI:57945"/>
        <dbReference type="EC" id="1.2.1.3"/>
    </reaction>
</comment>
<keyword evidence="2 6" id="KW-0560">Oxidoreductase</keyword>
<comment type="similarity">
    <text evidence="1 6">Belongs to the aldehyde dehydrogenase family.</text>
</comment>
<dbReference type="AlphaFoldDB" id="A0A5N5WV63"/>
<evidence type="ECO:0000313" key="8">
    <source>
        <dbReference type="EMBL" id="KAB8071012.1"/>
    </source>
</evidence>
<evidence type="ECO:0000256" key="2">
    <source>
        <dbReference type="ARBA" id="ARBA00023002"/>
    </source>
</evidence>
<evidence type="ECO:0000256" key="5">
    <source>
        <dbReference type="PROSITE-ProRule" id="PRU10007"/>
    </source>
</evidence>
<evidence type="ECO:0000313" key="9">
    <source>
        <dbReference type="Proteomes" id="UP000326565"/>
    </source>
</evidence>
<dbReference type="SUPFAM" id="SSF53720">
    <property type="entry name" value="ALDH-like"/>
    <property type="match status" value="1"/>
</dbReference>
<dbReference type="InterPro" id="IPR044086">
    <property type="entry name" value="LUC3-like"/>
</dbReference>
<gene>
    <name evidence="8" type="ORF">BDV29DRAFT_197685</name>
</gene>
<dbReference type="Gene3D" id="3.40.309.10">
    <property type="entry name" value="Aldehyde Dehydrogenase, Chain A, domain 2"/>
    <property type="match status" value="1"/>
</dbReference>